<dbReference type="PANTHER" id="PTHR12992:SF11">
    <property type="entry name" value="MITOCHONDRIAL COENZYME A DIPHOSPHATASE NUDT8"/>
    <property type="match status" value="1"/>
</dbReference>
<dbReference type="EMBL" id="KZ303500">
    <property type="protein sequence ID" value="PIA16403.1"/>
    <property type="molecule type" value="Genomic_DNA"/>
</dbReference>
<dbReference type="InterPro" id="IPR045121">
    <property type="entry name" value="CoAse"/>
</dbReference>
<evidence type="ECO:0000256" key="5">
    <source>
        <dbReference type="ARBA" id="ARBA00022842"/>
    </source>
</evidence>
<keyword evidence="9" id="KW-1185">Reference proteome</keyword>
<feature type="domain" description="Nudix hydrolase" evidence="7">
    <location>
        <begin position="9"/>
        <end position="150"/>
    </location>
</feature>
<evidence type="ECO:0000313" key="8">
    <source>
        <dbReference type="EMBL" id="PIA16403.1"/>
    </source>
</evidence>
<dbReference type="OrthoDB" id="206213at2759"/>
<accession>A0A2G5BBL5</accession>
<reference evidence="8 9" key="1">
    <citation type="journal article" date="2015" name="Genome Biol. Evol.">
        <title>Phylogenomic analyses indicate that early fungi evolved digesting cell walls of algal ancestors of land plants.</title>
        <authorList>
            <person name="Chang Y."/>
            <person name="Wang S."/>
            <person name="Sekimoto S."/>
            <person name="Aerts A.L."/>
            <person name="Choi C."/>
            <person name="Clum A."/>
            <person name="LaButti K.M."/>
            <person name="Lindquist E.A."/>
            <person name="Yee Ngan C."/>
            <person name="Ohm R.A."/>
            <person name="Salamov A.A."/>
            <person name="Grigoriev I.V."/>
            <person name="Spatafora J.W."/>
            <person name="Berbee M.L."/>
        </authorList>
    </citation>
    <scope>NUCLEOTIDE SEQUENCE [LARGE SCALE GENOMIC DNA]</scope>
    <source>
        <strain evidence="8 9">NRRL 1564</strain>
    </source>
</reference>
<dbReference type="AlphaFoldDB" id="A0A2G5BBL5"/>
<evidence type="ECO:0000259" key="7">
    <source>
        <dbReference type="PROSITE" id="PS51462"/>
    </source>
</evidence>
<dbReference type="GO" id="GO:0010945">
    <property type="term" value="F:coenzyme A diphosphatase activity"/>
    <property type="evidence" value="ECO:0007669"/>
    <property type="project" value="InterPro"/>
</dbReference>
<protein>
    <recommendedName>
        <fullName evidence="7">Nudix hydrolase domain-containing protein</fullName>
    </recommendedName>
</protein>
<gene>
    <name evidence="8" type="ORF">COEREDRAFT_42997</name>
</gene>
<dbReference type="Gene3D" id="3.90.79.10">
    <property type="entry name" value="Nucleoside Triphosphate Pyrophosphohydrolase"/>
    <property type="match status" value="1"/>
</dbReference>
<proteinExistence type="predicted"/>
<evidence type="ECO:0000256" key="1">
    <source>
        <dbReference type="ARBA" id="ARBA00001936"/>
    </source>
</evidence>
<keyword evidence="5" id="KW-0460">Magnesium</keyword>
<name>A0A2G5BBL5_COERN</name>
<evidence type="ECO:0000256" key="6">
    <source>
        <dbReference type="ARBA" id="ARBA00023211"/>
    </source>
</evidence>
<dbReference type="SUPFAM" id="SSF55811">
    <property type="entry name" value="Nudix"/>
    <property type="match status" value="1"/>
</dbReference>
<comment type="cofactor">
    <cofactor evidence="1">
        <name>Mn(2+)</name>
        <dbReference type="ChEBI" id="CHEBI:29035"/>
    </cofactor>
</comment>
<dbReference type="PROSITE" id="PS51462">
    <property type="entry name" value="NUDIX"/>
    <property type="match status" value="1"/>
</dbReference>
<keyword evidence="3" id="KW-0479">Metal-binding</keyword>
<dbReference type="Proteomes" id="UP000242474">
    <property type="component" value="Unassembled WGS sequence"/>
</dbReference>
<dbReference type="InterPro" id="IPR000086">
    <property type="entry name" value="NUDIX_hydrolase_dom"/>
</dbReference>
<dbReference type="STRING" id="763665.A0A2G5BBL5"/>
<organism evidence="8 9">
    <name type="scientific">Coemansia reversa (strain ATCC 12441 / NRRL 1564)</name>
    <dbReference type="NCBI Taxonomy" id="763665"/>
    <lineage>
        <taxon>Eukaryota</taxon>
        <taxon>Fungi</taxon>
        <taxon>Fungi incertae sedis</taxon>
        <taxon>Zoopagomycota</taxon>
        <taxon>Kickxellomycotina</taxon>
        <taxon>Kickxellomycetes</taxon>
        <taxon>Kickxellales</taxon>
        <taxon>Kickxellaceae</taxon>
        <taxon>Coemansia</taxon>
    </lineage>
</organism>
<sequence length="185" mass="20551">MRFRWKEETAEAAVLVILCTVNGRVSVMFEERNNRLNSHGGEACFAGGKADEGDGSLEHTALRETFEEIGLPEKSITIVGRLPPTPNKSGSLRVHALVGVVEQPLDVGTLSVNRDEVHRVFTLPLSHFYDPHNRELVAFRDANVQIPQYGTDKRGLRIWGLTAFLLHEFLSRIGSPENDVAPPNL</sequence>
<comment type="cofactor">
    <cofactor evidence="2">
        <name>Mg(2+)</name>
        <dbReference type="ChEBI" id="CHEBI:18420"/>
    </cofactor>
</comment>
<dbReference type="GO" id="GO:0046872">
    <property type="term" value="F:metal ion binding"/>
    <property type="evidence" value="ECO:0007669"/>
    <property type="project" value="UniProtKB-KW"/>
</dbReference>
<dbReference type="InterPro" id="IPR015797">
    <property type="entry name" value="NUDIX_hydrolase-like_dom_sf"/>
</dbReference>
<keyword evidence="6" id="KW-0464">Manganese</keyword>
<dbReference type="Pfam" id="PF00293">
    <property type="entry name" value="NUDIX"/>
    <property type="match status" value="1"/>
</dbReference>
<keyword evidence="4" id="KW-0378">Hydrolase</keyword>
<evidence type="ECO:0000256" key="4">
    <source>
        <dbReference type="ARBA" id="ARBA00022801"/>
    </source>
</evidence>
<dbReference type="PANTHER" id="PTHR12992">
    <property type="entry name" value="NUDIX HYDROLASE"/>
    <property type="match status" value="1"/>
</dbReference>
<dbReference type="CDD" id="cd03426">
    <property type="entry name" value="NUDIX_CoAse_Nudt7"/>
    <property type="match status" value="1"/>
</dbReference>
<evidence type="ECO:0000313" key="9">
    <source>
        <dbReference type="Proteomes" id="UP000242474"/>
    </source>
</evidence>
<evidence type="ECO:0000256" key="2">
    <source>
        <dbReference type="ARBA" id="ARBA00001946"/>
    </source>
</evidence>
<evidence type="ECO:0000256" key="3">
    <source>
        <dbReference type="ARBA" id="ARBA00022723"/>
    </source>
</evidence>